<dbReference type="EMBL" id="UINC01220806">
    <property type="protein sequence ID" value="SVE48872.1"/>
    <property type="molecule type" value="Genomic_DNA"/>
</dbReference>
<dbReference type="PROSITE" id="PS51257">
    <property type="entry name" value="PROKAR_LIPOPROTEIN"/>
    <property type="match status" value="1"/>
</dbReference>
<gene>
    <name evidence="1" type="ORF">METZ01_LOCUS501726</name>
</gene>
<evidence type="ECO:0000313" key="1">
    <source>
        <dbReference type="EMBL" id="SVE48872.1"/>
    </source>
</evidence>
<dbReference type="AlphaFoldDB" id="A0A383DWF6"/>
<feature type="non-terminal residue" evidence="1">
    <location>
        <position position="72"/>
    </location>
</feature>
<proteinExistence type="predicted"/>
<organism evidence="1">
    <name type="scientific">marine metagenome</name>
    <dbReference type="NCBI Taxonomy" id="408172"/>
    <lineage>
        <taxon>unclassified sequences</taxon>
        <taxon>metagenomes</taxon>
        <taxon>ecological metagenomes</taxon>
    </lineage>
</organism>
<reference evidence="1" key="1">
    <citation type="submission" date="2018-05" db="EMBL/GenBank/DDBJ databases">
        <authorList>
            <person name="Lanie J.A."/>
            <person name="Ng W.-L."/>
            <person name="Kazmierczak K.M."/>
            <person name="Andrzejewski T.M."/>
            <person name="Davidsen T.M."/>
            <person name="Wayne K.J."/>
            <person name="Tettelin H."/>
            <person name="Glass J.I."/>
            <person name="Rusch D."/>
            <person name="Podicherti R."/>
            <person name="Tsui H.-C.T."/>
            <person name="Winkler M.E."/>
        </authorList>
    </citation>
    <scope>NUCLEOTIDE SEQUENCE</scope>
</reference>
<accession>A0A383DWF6</accession>
<name>A0A383DWF6_9ZZZZ</name>
<protein>
    <submittedName>
        <fullName evidence="1">Uncharacterized protein</fullName>
    </submittedName>
</protein>
<sequence>MRCIVSKLGCLFLLAVSCLSTSWAKVLEDFDQPGGLGDRWTASKGMFLERTGVPGDVRHEGVAGRMLKVKAV</sequence>